<name>A0A0R1VI45_9LACO</name>
<dbReference type="InterPro" id="IPR051056">
    <property type="entry name" value="Glycosyl_Hydrolase_73"/>
</dbReference>
<evidence type="ECO:0000256" key="2">
    <source>
        <dbReference type="ARBA" id="ARBA00022801"/>
    </source>
</evidence>
<dbReference type="GO" id="GO:0004040">
    <property type="term" value="F:amidase activity"/>
    <property type="evidence" value="ECO:0007669"/>
    <property type="project" value="InterPro"/>
</dbReference>
<evidence type="ECO:0000259" key="3">
    <source>
        <dbReference type="SMART" id="SM00047"/>
    </source>
</evidence>
<organism evidence="4 5">
    <name type="scientific">Liquorilactobacillus ghanensis DSM 18630</name>
    <dbReference type="NCBI Taxonomy" id="1423750"/>
    <lineage>
        <taxon>Bacteria</taxon>
        <taxon>Bacillati</taxon>
        <taxon>Bacillota</taxon>
        <taxon>Bacilli</taxon>
        <taxon>Lactobacillales</taxon>
        <taxon>Lactobacillaceae</taxon>
        <taxon>Liquorilactobacillus</taxon>
    </lineage>
</organism>
<dbReference type="EMBL" id="AZGB01000025">
    <property type="protein sequence ID" value="KRM04879.1"/>
    <property type="molecule type" value="Genomic_DNA"/>
</dbReference>
<dbReference type="Pfam" id="PF01832">
    <property type="entry name" value="Glucosaminidase"/>
    <property type="match status" value="1"/>
</dbReference>
<accession>A0A0R1VI45</accession>
<dbReference type="PANTHER" id="PTHR33308">
    <property type="entry name" value="PEPTIDOGLYCAN HYDROLASE FLGJ"/>
    <property type="match status" value="1"/>
</dbReference>
<dbReference type="PANTHER" id="PTHR33308:SF10">
    <property type="entry name" value="EXO-GLUCOSAMINIDASE LYTG"/>
    <property type="match status" value="1"/>
</dbReference>
<gene>
    <name evidence="4" type="ORF">FC89_GL001910</name>
</gene>
<reference evidence="4 5" key="1">
    <citation type="journal article" date="2015" name="Genome Announc.">
        <title>Expanding the biotechnology potential of lactobacilli through comparative genomics of 213 strains and associated genera.</title>
        <authorList>
            <person name="Sun Z."/>
            <person name="Harris H.M."/>
            <person name="McCann A."/>
            <person name="Guo C."/>
            <person name="Argimon S."/>
            <person name="Zhang W."/>
            <person name="Yang X."/>
            <person name="Jeffery I.B."/>
            <person name="Cooney J.C."/>
            <person name="Kagawa T.F."/>
            <person name="Liu W."/>
            <person name="Song Y."/>
            <person name="Salvetti E."/>
            <person name="Wrobel A."/>
            <person name="Rasinkangas P."/>
            <person name="Parkhill J."/>
            <person name="Rea M.C."/>
            <person name="O'Sullivan O."/>
            <person name="Ritari J."/>
            <person name="Douillard F.P."/>
            <person name="Paul Ross R."/>
            <person name="Yang R."/>
            <person name="Briner A.E."/>
            <person name="Felis G.E."/>
            <person name="de Vos W.M."/>
            <person name="Barrangou R."/>
            <person name="Klaenhammer T.R."/>
            <person name="Caufield P.W."/>
            <person name="Cui Y."/>
            <person name="Zhang H."/>
            <person name="O'Toole P.W."/>
        </authorList>
    </citation>
    <scope>NUCLEOTIDE SEQUENCE [LARGE SCALE GENOMIC DNA]</scope>
    <source>
        <strain evidence="4 5">DSM 18630</strain>
    </source>
</reference>
<sequence>MTARKKRKPRRKVKRRSSKSGFWFERGKLRLSSFLLVLLLGGLVFLLTLSLIGKWSSNTPTTSQISDQQKRQFIEKILPAAQQQQQQYHLLTSITLAQAALESDWGQSELASKYYNLFGVKSDQPGSKLLTTSEYVNGQWIKVTARFAVYQNWNDSITAHTKLFVNGTAWDHQHYRAVLTAQNYQQAAQALQQHGYATDPGYAQKLINLIQEYQLNKYDKQ</sequence>
<dbReference type="InterPro" id="IPR002901">
    <property type="entry name" value="MGlyc_endo_b_GlcNAc-like_dom"/>
</dbReference>
<feature type="domain" description="Mannosyl-glycoprotein endo-beta-N-acetylglucosamidase-like" evidence="3">
    <location>
        <begin position="60"/>
        <end position="219"/>
    </location>
</feature>
<protein>
    <submittedName>
        <fullName evidence="4">Lysozyme</fullName>
    </submittedName>
</protein>
<comment type="similarity">
    <text evidence="1">Belongs to the glycosyl hydrolase 73 family.</text>
</comment>
<dbReference type="SMART" id="SM00047">
    <property type="entry name" value="LYZ2"/>
    <property type="match status" value="1"/>
</dbReference>
<dbReference type="GeneID" id="98319699"/>
<dbReference type="Gene3D" id="4.10.80.30">
    <property type="entry name" value="DNA polymerase, domain 6"/>
    <property type="match status" value="1"/>
</dbReference>
<evidence type="ECO:0000313" key="4">
    <source>
        <dbReference type="EMBL" id="KRM04879.1"/>
    </source>
</evidence>
<evidence type="ECO:0000313" key="5">
    <source>
        <dbReference type="Proteomes" id="UP000051451"/>
    </source>
</evidence>
<keyword evidence="2" id="KW-0378">Hydrolase</keyword>
<dbReference type="Gene3D" id="1.10.530.10">
    <property type="match status" value="1"/>
</dbReference>
<dbReference type="AlphaFoldDB" id="A0A0R1VI45"/>
<dbReference type="PATRIC" id="fig|1423750.3.peg.1952"/>
<comment type="caution">
    <text evidence="4">The sequence shown here is derived from an EMBL/GenBank/DDBJ whole genome shotgun (WGS) entry which is preliminary data.</text>
</comment>
<dbReference type="STRING" id="1423750.FC89_GL001910"/>
<evidence type="ECO:0000256" key="1">
    <source>
        <dbReference type="ARBA" id="ARBA00010266"/>
    </source>
</evidence>
<proteinExistence type="inferred from homology"/>
<dbReference type="RefSeq" id="WP_057872422.1">
    <property type="nucleotide sequence ID" value="NZ_AZGB01000025.1"/>
</dbReference>
<keyword evidence="5" id="KW-1185">Reference proteome</keyword>
<dbReference type="OrthoDB" id="977752at2"/>
<dbReference type="Proteomes" id="UP000051451">
    <property type="component" value="Unassembled WGS sequence"/>
</dbReference>